<feature type="compositionally biased region" description="Basic residues" evidence="10">
    <location>
        <begin position="634"/>
        <end position="644"/>
    </location>
</feature>
<dbReference type="GO" id="GO:0043022">
    <property type="term" value="F:ribosome binding"/>
    <property type="evidence" value="ECO:0007669"/>
    <property type="project" value="TreeGrafter"/>
</dbReference>
<evidence type="ECO:0000256" key="5">
    <source>
        <dbReference type="ARBA" id="ARBA00022490"/>
    </source>
</evidence>
<evidence type="ECO:0000256" key="8">
    <source>
        <dbReference type="ARBA" id="ARBA00023274"/>
    </source>
</evidence>
<name>A0A4Z1P2T3_9PEZI</name>
<feature type="compositionally biased region" description="Basic and acidic residues" evidence="10">
    <location>
        <begin position="574"/>
        <end position="598"/>
    </location>
</feature>
<dbReference type="Proteomes" id="UP000298493">
    <property type="component" value="Unassembled WGS sequence"/>
</dbReference>
<dbReference type="PIRSF" id="PIRSF038922">
    <property type="entry name" value="SRP72"/>
    <property type="match status" value="1"/>
</dbReference>
<keyword evidence="5 9" id="KW-0963">Cytoplasm</keyword>
<dbReference type="InterPro" id="IPR013699">
    <property type="entry name" value="Signal_recog_part_SRP72_RNA-bd"/>
</dbReference>
<dbReference type="GO" id="GO:0005786">
    <property type="term" value="C:signal recognition particle, endoplasmic reticulum targeting"/>
    <property type="evidence" value="ECO:0007669"/>
    <property type="project" value="UniProtKB-UniRule"/>
</dbReference>
<evidence type="ECO:0000259" key="11">
    <source>
        <dbReference type="Pfam" id="PF08492"/>
    </source>
</evidence>
<evidence type="ECO:0000256" key="6">
    <source>
        <dbReference type="ARBA" id="ARBA00022824"/>
    </source>
</evidence>
<evidence type="ECO:0000256" key="3">
    <source>
        <dbReference type="ARBA" id="ARBA00007676"/>
    </source>
</evidence>
<reference evidence="12 13" key="1">
    <citation type="submission" date="2019-04" db="EMBL/GenBank/DDBJ databases">
        <title>High contiguity whole genome sequence and gene annotation resource for two Venturia nashicola isolates.</title>
        <authorList>
            <person name="Prokchorchik M."/>
            <person name="Won K."/>
            <person name="Lee Y."/>
            <person name="Choi E.D."/>
            <person name="Segonzac C."/>
            <person name="Sohn K.H."/>
        </authorList>
    </citation>
    <scope>NUCLEOTIDE SEQUENCE [LARGE SCALE GENOMIC DNA]</scope>
    <source>
        <strain evidence="12 13">PRI2</strain>
    </source>
</reference>
<keyword evidence="7 9" id="KW-0733">Signal recognition particle</keyword>
<evidence type="ECO:0000256" key="7">
    <source>
        <dbReference type="ARBA" id="ARBA00023135"/>
    </source>
</evidence>
<keyword evidence="13" id="KW-1185">Reference proteome</keyword>
<comment type="caution">
    <text evidence="12">The sequence shown here is derived from an EMBL/GenBank/DDBJ whole genome shotgun (WGS) entry which is preliminary data.</text>
</comment>
<evidence type="ECO:0000256" key="4">
    <source>
        <dbReference type="ARBA" id="ARBA00018350"/>
    </source>
</evidence>
<comment type="subcellular location">
    <subcellularLocation>
        <location evidence="2 9">Cytoplasm</location>
    </subcellularLocation>
    <subcellularLocation>
        <location evidence="1">Endoplasmic reticulum</location>
    </subcellularLocation>
</comment>
<evidence type="ECO:0000256" key="2">
    <source>
        <dbReference type="ARBA" id="ARBA00004496"/>
    </source>
</evidence>
<dbReference type="EMBL" id="SNSC02000022">
    <property type="protein sequence ID" value="TID14642.1"/>
    <property type="molecule type" value="Genomic_DNA"/>
</dbReference>
<evidence type="ECO:0000256" key="9">
    <source>
        <dbReference type="PIRNR" id="PIRNR038922"/>
    </source>
</evidence>
<dbReference type="GO" id="GO:0005783">
    <property type="term" value="C:endoplasmic reticulum"/>
    <property type="evidence" value="ECO:0007669"/>
    <property type="project" value="UniProtKB-SubCell"/>
</dbReference>
<feature type="region of interest" description="Disordered" evidence="10">
    <location>
        <begin position="550"/>
        <end position="644"/>
    </location>
</feature>
<dbReference type="AlphaFoldDB" id="A0A4Z1P2T3"/>
<proteinExistence type="inferred from homology"/>
<sequence>MSAIPNLAALLKQTHLDTDEELLKAAHANLKKSKADALAQHVRVVALLKQDRWDDAVRAFEDSGDALKEKAKFEYAYALYKSGNLEQAEEVVSSGHVDERGIKHVLAQTAYRLEKFETAAELYAQLSSPASANEEADLKINIGAVNAQLEWKGLGHVMERKPERTDTFESAYNAACVSIARGQLGLGEVLLRKAIDLCNGSEYLSNEDKKSERLPIIVQHIYVLAQQGREDEARKLYDTIDIDDIQELSTRNIARINSAAISADTFTNPYLTHRTLRSSQPLSKNDMPFDYQSNIIKQNDAVLSLLCLKFPGVAESTVSHILSQPSPTISPAVNVNAVLNAAAHAKGQNGKAALKAVLPYLEKRPNDVGLMLTIVQMYLLAGNHGSAIALIEKFFARLEENKTEAALDVRFAPGLIGVLVSLYTSQGRKAHSKAELAKAASYWRQRQKADAKVEPHLSLLRAAGISLLESSDPEDAKVAGEIFTDLYNRDADDQANAAGLVAAYATIDASRIPKDALESLTPAERLVSNIDAADLENAGVVRPTFSVTIKTESKKRPVEDETKTKTKKIRPSRMPKEGFEEGKKMDPERWLPLRDRSTYRPKGRKGKAKAAGLTQGGMDEEKKPASSVAGGQGAKKKKPKGKKK</sequence>
<gene>
    <name evidence="12" type="ORF">E6O75_ATG08788</name>
</gene>
<dbReference type="InterPro" id="IPR031545">
    <property type="entry name" value="SRP72_TPR-like"/>
</dbReference>
<evidence type="ECO:0000313" key="12">
    <source>
        <dbReference type="EMBL" id="TID14642.1"/>
    </source>
</evidence>
<dbReference type="InterPro" id="IPR026270">
    <property type="entry name" value="SRP72"/>
</dbReference>
<comment type="function">
    <text evidence="9">Component of the signal recognition particle (SRP) complex, a ribonucleoprotein complex that mediates the cotranslational targeting of secretory and membrane proteins to the endoplasmic reticulum (ER).</text>
</comment>
<dbReference type="PANTHER" id="PTHR14094:SF9">
    <property type="entry name" value="SIGNAL RECOGNITION PARTICLE SUBUNIT SRP72"/>
    <property type="match status" value="1"/>
</dbReference>
<feature type="domain" description="Signal recognition particle SRP72 subunit RNA-binding" evidence="11">
    <location>
        <begin position="553"/>
        <end position="601"/>
    </location>
</feature>
<dbReference type="Pfam" id="PF17004">
    <property type="entry name" value="SRP_TPR_like"/>
    <property type="match status" value="1"/>
</dbReference>
<dbReference type="Gene3D" id="1.25.40.10">
    <property type="entry name" value="Tetratricopeptide repeat domain"/>
    <property type="match status" value="1"/>
</dbReference>
<protein>
    <recommendedName>
        <fullName evidence="4 9">Signal recognition particle subunit SRP72</fullName>
    </recommendedName>
</protein>
<accession>A0A4Z1P2T3</accession>
<feature type="compositionally biased region" description="Basic and acidic residues" evidence="10">
    <location>
        <begin position="551"/>
        <end position="564"/>
    </location>
</feature>
<evidence type="ECO:0000256" key="10">
    <source>
        <dbReference type="SAM" id="MobiDB-lite"/>
    </source>
</evidence>
<dbReference type="PANTHER" id="PTHR14094">
    <property type="entry name" value="SIGNAL RECOGNITION PARTICLE 72"/>
    <property type="match status" value="1"/>
</dbReference>
<dbReference type="STRING" id="86259.A0A4Z1P2T3"/>
<feature type="compositionally biased region" description="Basic residues" evidence="10">
    <location>
        <begin position="599"/>
        <end position="608"/>
    </location>
</feature>
<comment type="similarity">
    <text evidence="3 9">Belongs to the SRP72 family.</text>
</comment>
<evidence type="ECO:0000256" key="1">
    <source>
        <dbReference type="ARBA" id="ARBA00004240"/>
    </source>
</evidence>
<keyword evidence="6" id="KW-0256">Endoplasmic reticulum</keyword>
<dbReference type="GO" id="GO:0006614">
    <property type="term" value="P:SRP-dependent cotranslational protein targeting to membrane"/>
    <property type="evidence" value="ECO:0007669"/>
    <property type="project" value="UniProtKB-UniRule"/>
</dbReference>
<dbReference type="GO" id="GO:0008312">
    <property type="term" value="F:7S RNA binding"/>
    <property type="evidence" value="ECO:0007669"/>
    <property type="project" value="InterPro"/>
</dbReference>
<dbReference type="Pfam" id="PF08492">
    <property type="entry name" value="SRP72"/>
    <property type="match status" value="1"/>
</dbReference>
<evidence type="ECO:0000313" key="13">
    <source>
        <dbReference type="Proteomes" id="UP000298493"/>
    </source>
</evidence>
<dbReference type="OrthoDB" id="5421607at2759"/>
<dbReference type="FunFam" id="1.25.40.10:FF:000512">
    <property type="entry name" value="Signal recognition particle subunit SRP72"/>
    <property type="match status" value="1"/>
</dbReference>
<dbReference type="SUPFAM" id="SSF48452">
    <property type="entry name" value="TPR-like"/>
    <property type="match status" value="2"/>
</dbReference>
<dbReference type="InterPro" id="IPR011990">
    <property type="entry name" value="TPR-like_helical_dom_sf"/>
</dbReference>
<organism evidence="12 13">
    <name type="scientific">Venturia nashicola</name>
    <dbReference type="NCBI Taxonomy" id="86259"/>
    <lineage>
        <taxon>Eukaryota</taxon>
        <taxon>Fungi</taxon>
        <taxon>Dikarya</taxon>
        <taxon>Ascomycota</taxon>
        <taxon>Pezizomycotina</taxon>
        <taxon>Dothideomycetes</taxon>
        <taxon>Pleosporomycetidae</taxon>
        <taxon>Venturiales</taxon>
        <taxon>Venturiaceae</taxon>
        <taxon>Venturia</taxon>
    </lineage>
</organism>
<keyword evidence="8 9" id="KW-0687">Ribonucleoprotein</keyword>